<sequence>MIKLTVTNYAIWRYKMEDHLYIKGLQRPIKTRMPPKGLVKTPALVPKAPIAREVGEDSSKTLKFTAEEEEEEDEWTTLNKRCVATVGKWLDHSIFEKFTQEDKAYVLWRNLEWTYAGISKHNKLDKKESYMEYKDGTNDLRSRNLSVLLMDADGNSSNSVSLYHAPLSLRDYLPESVDVGFSTATHGNLGPVYRSRHDRILGKGGFGMVYAGHIRDGRTRIAVKIINPDSHKGTKEYASEVMSLSQLRHKNLMQLMGYCHEANNFALVYEFLRGVSFEDRSLRAE</sequence>
<evidence type="ECO:0000259" key="2">
    <source>
        <dbReference type="PROSITE" id="PS50011"/>
    </source>
</evidence>
<dbReference type="Pfam" id="PF07714">
    <property type="entry name" value="PK_Tyr_Ser-Thr"/>
    <property type="match status" value="1"/>
</dbReference>
<keyword evidence="3" id="KW-1185">Reference proteome</keyword>
<dbReference type="SUPFAM" id="SSF56112">
    <property type="entry name" value="Protein kinase-like (PK-like)"/>
    <property type="match status" value="1"/>
</dbReference>
<dbReference type="InterPro" id="IPR011009">
    <property type="entry name" value="Kinase-like_dom_sf"/>
</dbReference>
<dbReference type="PROSITE" id="PS50011">
    <property type="entry name" value="PROTEIN_KINASE_DOM"/>
    <property type="match status" value="1"/>
</dbReference>
<gene>
    <name evidence="4" type="primary">LOC115746457</name>
</gene>
<dbReference type="InterPro" id="IPR000719">
    <property type="entry name" value="Prot_kinase_dom"/>
</dbReference>
<dbReference type="PANTHER" id="PTHR45631">
    <property type="entry name" value="OS07G0107800 PROTEIN-RELATED"/>
    <property type="match status" value="1"/>
</dbReference>
<keyword evidence="1" id="KW-0547">Nucleotide-binding</keyword>
<keyword evidence="1" id="KW-0067">ATP-binding</keyword>
<organism evidence="3 4">
    <name type="scientific">Rhodamnia argentea</name>
    <dbReference type="NCBI Taxonomy" id="178133"/>
    <lineage>
        <taxon>Eukaryota</taxon>
        <taxon>Viridiplantae</taxon>
        <taxon>Streptophyta</taxon>
        <taxon>Embryophyta</taxon>
        <taxon>Tracheophyta</taxon>
        <taxon>Spermatophyta</taxon>
        <taxon>Magnoliopsida</taxon>
        <taxon>eudicotyledons</taxon>
        <taxon>Gunneridae</taxon>
        <taxon>Pentapetalae</taxon>
        <taxon>rosids</taxon>
        <taxon>malvids</taxon>
        <taxon>Myrtales</taxon>
        <taxon>Myrtaceae</taxon>
        <taxon>Myrtoideae</taxon>
        <taxon>Myrteae</taxon>
        <taxon>Australasian group</taxon>
        <taxon>Rhodamnia</taxon>
    </lineage>
</organism>
<dbReference type="RefSeq" id="XP_048131632.1">
    <property type="nucleotide sequence ID" value="XM_048275675.1"/>
</dbReference>
<dbReference type="InterPro" id="IPR017441">
    <property type="entry name" value="Protein_kinase_ATP_BS"/>
</dbReference>
<dbReference type="GeneID" id="115746457"/>
<protein>
    <submittedName>
        <fullName evidence="4">Uncharacterized protein LOC115746457</fullName>
    </submittedName>
</protein>
<evidence type="ECO:0000313" key="4">
    <source>
        <dbReference type="RefSeq" id="XP_048131632.1"/>
    </source>
</evidence>
<evidence type="ECO:0000256" key="1">
    <source>
        <dbReference type="PROSITE-ProRule" id="PRU10141"/>
    </source>
</evidence>
<accession>A0ABM3H4X9</accession>
<proteinExistence type="predicted"/>
<feature type="domain" description="Protein kinase" evidence="2">
    <location>
        <begin position="195"/>
        <end position="285"/>
    </location>
</feature>
<feature type="binding site" evidence="1">
    <location>
        <position position="224"/>
    </location>
    <ligand>
        <name>ATP</name>
        <dbReference type="ChEBI" id="CHEBI:30616"/>
    </ligand>
</feature>
<dbReference type="PANTHER" id="PTHR45631:SF68">
    <property type="entry name" value="REPEAT FAMILY PROTEIN, PUTATIVE, EXPRESSED-RELATED"/>
    <property type="match status" value="1"/>
</dbReference>
<reference evidence="4" key="1">
    <citation type="submission" date="2025-08" db="UniProtKB">
        <authorList>
            <consortium name="RefSeq"/>
        </authorList>
    </citation>
    <scope>IDENTIFICATION</scope>
    <source>
        <tissue evidence="4">Leaf</tissue>
    </source>
</reference>
<dbReference type="PROSITE" id="PS00107">
    <property type="entry name" value="PROTEIN_KINASE_ATP"/>
    <property type="match status" value="1"/>
</dbReference>
<name>A0ABM3H4X9_9MYRT</name>
<dbReference type="Proteomes" id="UP000827889">
    <property type="component" value="Chromosome 3"/>
</dbReference>
<evidence type="ECO:0000313" key="3">
    <source>
        <dbReference type="Proteomes" id="UP000827889"/>
    </source>
</evidence>
<dbReference type="InterPro" id="IPR001245">
    <property type="entry name" value="Ser-Thr/Tyr_kinase_cat_dom"/>
</dbReference>
<dbReference type="Gene3D" id="3.30.200.20">
    <property type="entry name" value="Phosphorylase Kinase, domain 1"/>
    <property type="match status" value="1"/>
</dbReference>